<comment type="subcellular location">
    <subcellularLocation>
        <location evidence="2 14">Golgi apparatus membrane</location>
        <topology evidence="2 14">Single-pass type II membrane protein</topology>
    </subcellularLocation>
</comment>
<dbReference type="InterPro" id="IPR035992">
    <property type="entry name" value="Ricin_B-like_lectins"/>
</dbReference>
<evidence type="ECO:0000256" key="11">
    <source>
        <dbReference type="ARBA" id="ARBA00023157"/>
    </source>
</evidence>
<feature type="transmembrane region" description="Helical" evidence="14">
    <location>
        <begin position="12"/>
        <end position="29"/>
    </location>
</feature>
<dbReference type="UniPathway" id="UPA00378"/>
<dbReference type="PROSITE" id="PS50231">
    <property type="entry name" value="RICIN_B_LECTIN"/>
    <property type="match status" value="1"/>
</dbReference>
<comment type="pathway">
    <text evidence="3 14">Protein modification; protein glycosylation.</text>
</comment>
<evidence type="ECO:0000256" key="7">
    <source>
        <dbReference type="ARBA" id="ARBA00022968"/>
    </source>
</evidence>
<gene>
    <name evidence="16" type="ORF">BOKJ2_LOCUS10781</name>
</gene>
<keyword evidence="14" id="KW-0808">Transferase</keyword>
<keyword evidence="8 14" id="KW-1133">Transmembrane helix</keyword>
<evidence type="ECO:0000256" key="13">
    <source>
        <dbReference type="ARBA" id="ARBA00023211"/>
    </source>
</evidence>
<evidence type="ECO:0000256" key="9">
    <source>
        <dbReference type="ARBA" id="ARBA00023034"/>
    </source>
</evidence>
<accession>A0A811L8G7</accession>
<evidence type="ECO:0000256" key="4">
    <source>
        <dbReference type="ARBA" id="ARBA00005680"/>
    </source>
</evidence>
<dbReference type="OrthoDB" id="429263at2759"/>
<evidence type="ECO:0000256" key="5">
    <source>
        <dbReference type="ARBA" id="ARBA00022692"/>
    </source>
</evidence>
<comment type="caution">
    <text evidence="16">The sequence shown here is derived from an EMBL/GenBank/DDBJ whole genome shotgun (WGS) entry which is preliminary data.</text>
</comment>
<reference evidence="16" key="1">
    <citation type="submission" date="2020-09" db="EMBL/GenBank/DDBJ databases">
        <authorList>
            <person name="Kikuchi T."/>
        </authorList>
    </citation>
    <scope>NUCLEOTIDE SEQUENCE</scope>
    <source>
        <strain evidence="16">SH1</strain>
    </source>
</reference>
<dbReference type="AlphaFoldDB" id="A0A811L8G7"/>
<dbReference type="InterPro" id="IPR029044">
    <property type="entry name" value="Nucleotide-diphossugar_trans"/>
</dbReference>
<evidence type="ECO:0000256" key="1">
    <source>
        <dbReference type="ARBA" id="ARBA00001936"/>
    </source>
</evidence>
<dbReference type="Proteomes" id="UP000783686">
    <property type="component" value="Unassembled WGS sequence"/>
</dbReference>
<keyword evidence="7" id="KW-0735">Signal-anchor</keyword>
<name>A0A811L8G7_9BILA</name>
<evidence type="ECO:0000259" key="15">
    <source>
        <dbReference type="SMART" id="SM00458"/>
    </source>
</evidence>
<dbReference type="EMBL" id="CAJFDH010000005">
    <property type="protein sequence ID" value="CAD5224011.1"/>
    <property type="molecule type" value="Genomic_DNA"/>
</dbReference>
<dbReference type="CDD" id="cd02510">
    <property type="entry name" value="pp-GalNAc-T"/>
    <property type="match status" value="1"/>
</dbReference>
<keyword evidence="14" id="KW-0328">Glycosyltransferase</keyword>
<keyword evidence="9 14" id="KW-0333">Golgi apparatus</keyword>
<keyword evidence="12" id="KW-0325">Glycoprotein</keyword>
<dbReference type="EMBL" id="CAJFCW020000005">
    <property type="protein sequence ID" value="CAG9119381.1"/>
    <property type="molecule type" value="Genomic_DNA"/>
</dbReference>
<evidence type="ECO:0000256" key="8">
    <source>
        <dbReference type="ARBA" id="ARBA00022989"/>
    </source>
</evidence>
<dbReference type="PANTHER" id="PTHR11675">
    <property type="entry name" value="N-ACETYLGALACTOSAMINYLTRANSFERASE"/>
    <property type="match status" value="1"/>
</dbReference>
<evidence type="ECO:0000313" key="17">
    <source>
        <dbReference type="Proteomes" id="UP000614601"/>
    </source>
</evidence>
<dbReference type="Gene3D" id="2.80.10.50">
    <property type="match status" value="1"/>
</dbReference>
<evidence type="ECO:0000256" key="3">
    <source>
        <dbReference type="ARBA" id="ARBA00004922"/>
    </source>
</evidence>
<keyword evidence="13 14" id="KW-0464">Manganese</keyword>
<dbReference type="SUPFAM" id="SSF53448">
    <property type="entry name" value="Nucleotide-diphospho-sugar transferases"/>
    <property type="match status" value="1"/>
</dbReference>
<dbReference type="FunFam" id="3.90.550.10:FF:000053">
    <property type="entry name" value="Polypeptide N-acetylgalactosaminyltransferase"/>
    <property type="match status" value="1"/>
</dbReference>
<sequence length="574" mass="65669">MRPICYGPETLLLVGFFWTATILVFYFVSDVGNEGPKFTPSSYNYMADSKPDDIEFKYLKILPDMVVHQPKDEQVTWMEFDSERFLAKGRLQEGEDRYAKNKFNQAASDAIPMNREVIDSREKSCKAINYSTSLPSTSVIITYHNEARSTLLRTVYSIFLRSPAKLLKEIILVDDFSNDTSIGVELAEMRWVKVIQNTKREGLIRSRVKGAALAEGEVLTFLDSHVECNVNWLEPMLARVVENPKAVVAPVIDVISMDSFNYVPASADLRGGFGWNLVFKWDFMSREQRIYRKSHPTAPVKTPAMAGGLFMITKKWFDELGAYDLQMDVWGGENLEMSFRVWQCGGSLEIIPCSRVGHVFRKQHPYTFPGGSGNVFQRNTRRAAEVWLDDYKKYYLLQVPAARTVDVGDLTERRSIREQLQCKDFNWFLKNVYPELKIPTATKRFSIGQGTFCLDSWHKVQVDESPRVAQCHYMGGNQEWVYKEDKGQLAHANQVMCLSLTQNGFLINKPCKIPQKQKWSLNPRTGQISNANRCLALIPKTVISVQNENFSVQGMPCDTSDVRQKWTIKELPEV</sequence>
<comment type="cofactor">
    <cofactor evidence="1 14">
        <name>Mn(2+)</name>
        <dbReference type="ChEBI" id="CHEBI:29035"/>
    </cofactor>
</comment>
<evidence type="ECO:0000256" key="2">
    <source>
        <dbReference type="ARBA" id="ARBA00004323"/>
    </source>
</evidence>
<dbReference type="Pfam" id="PF00535">
    <property type="entry name" value="Glycos_transf_2"/>
    <property type="match status" value="1"/>
</dbReference>
<keyword evidence="10 14" id="KW-0472">Membrane</keyword>
<dbReference type="InterPro" id="IPR001173">
    <property type="entry name" value="Glyco_trans_2-like"/>
</dbReference>
<feature type="domain" description="Ricin B lectin" evidence="15">
    <location>
        <begin position="441"/>
        <end position="569"/>
    </location>
</feature>
<dbReference type="GO" id="GO:0006493">
    <property type="term" value="P:protein O-linked glycosylation"/>
    <property type="evidence" value="ECO:0007669"/>
    <property type="project" value="TreeGrafter"/>
</dbReference>
<proteinExistence type="inferred from homology"/>
<dbReference type="SMART" id="SM00458">
    <property type="entry name" value="RICIN"/>
    <property type="match status" value="1"/>
</dbReference>
<evidence type="ECO:0000256" key="6">
    <source>
        <dbReference type="ARBA" id="ARBA00022734"/>
    </source>
</evidence>
<evidence type="ECO:0000256" key="14">
    <source>
        <dbReference type="RuleBase" id="RU361242"/>
    </source>
</evidence>
<dbReference type="SUPFAM" id="SSF50370">
    <property type="entry name" value="Ricin B-like lectins"/>
    <property type="match status" value="1"/>
</dbReference>
<dbReference type="GO" id="GO:0030246">
    <property type="term" value="F:carbohydrate binding"/>
    <property type="evidence" value="ECO:0007669"/>
    <property type="project" value="UniProtKB-KW"/>
</dbReference>
<comment type="similarity">
    <text evidence="4 14">Belongs to the glycosyltransferase 2 family. GalNAc-T subfamily.</text>
</comment>
<dbReference type="GO" id="GO:0000139">
    <property type="term" value="C:Golgi membrane"/>
    <property type="evidence" value="ECO:0007669"/>
    <property type="project" value="UniProtKB-SubCell"/>
</dbReference>
<keyword evidence="5 14" id="KW-0812">Transmembrane</keyword>
<evidence type="ECO:0000313" key="16">
    <source>
        <dbReference type="EMBL" id="CAD5224011.1"/>
    </source>
</evidence>
<keyword evidence="11 14" id="KW-1015">Disulfide bond</keyword>
<dbReference type="PANTHER" id="PTHR11675:SF119">
    <property type="entry name" value="POLYPEPTIDE N-ACETYLGALACTOSAMINYLTRANSFERASE 2"/>
    <property type="match status" value="1"/>
</dbReference>
<dbReference type="Proteomes" id="UP000614601">
    <property type="component" value="Unassembled WGS sequence"/>
</dbReference>
<dbReference type="InterPro" id="IPR000772">
    <property type="entry name" value="Ricin_B_lectin"/>
</dbReference>
<dbReference type="Gene3D" id="3.90.550.10">
    <property type="entry name" value="Spore Coat Polysaccharide Biosynthesis Protein SpsA, Chain A"/>
    <property type="match status" value="1"/>
</dbReference>
<evidence type="ECO:0000256" key="10">
    <source>
        <dbReference type="ARBA" id="ARBA00023136"/>
    </source>
</evidence>
<keyword evidence="17" id="KW-1185">Reference proteome</keyword>
<protein>
    <recommendedName>
        <fullName evidence="14">Polypeptide N-acetylgalactosaminyltransferase</fullName>
        <ecNumber evidence="14">2.4.1.-</ecNumber>
    </recommendedName>
    <alternativeName>
        <fullName evidence="14">Protein-UDP acetylgalactosaminyltransferase</fullName>
    </alternativeName>
</protein>
<dbReference type="GO" id="GO:0004653">
    <property type="term" value="F:polypeptide N-acetylgalactosaminyltransferase activity"/>
    <property type="evidence" value="ECO:0007669"/>
    <property type="project" value="TreeGrafter"/>
</dbReference>
<evidence type="ECO:0000256" key="12">
    <source>
        <dbReference type="ARBA" id="ARBA00023180"/>
    </source>
</evidence>
<keyword evidence="6 14" id="KW-0430">Lectin</keyword>
<dbReference type="InterPro" id="IPR045885">
    <property type="entry name" value="GalNAc-T"/>
</dbReference>
<organism evidence="16 17">
    <name type="scientific">Bursaphelenchus okinawaensis</name>
    <dbReference type="NCBI Taxonomy" id="465554"/>
    <lineage>
        <taxon>Eukaryota</taxon>
        <taxon>Metazoa</taxon>
        <taxon>Ecdysozoa</taxon>
        <taxon>Nematoda</taxon>
        <taxon>Chromadorea</taxon>
        <taxon>Rhabditida</taxon>
        <taxon>Tylenchina</taxon>
        <taxon>Tylenchomorpha</taxon>
        <taxon>Aphelenchoidea</taxon>
        <taxon>Aphelenchoididae</taxon>
        <taxon>Bursaphelenchus</taxon>
    </lineage>
</organism>
<dbReference type="EC" id="2.4.1.-" evidence="14"/>